<comment type="caution">
    <text evidence="2">The sequence shown here is derived from an EMBL/GenBank/DDBJ whole genome shotgun (WGS) entry which is preliminary data.</text>
</comment>
<accession>A0A937F633</accession>
<dbReference type="EMBL" id="JAESIY010000001">
    <property type="protein sequence ID" value="MBL3654778.1"/>
    <property type="molecule type" value="Genomic_DNA"/>
</dbReference>
<dbReference type="AlphaFoldDB" id="A0A937F633"/>
<sequence length="134" mass="14878">MLSVFCAFASTALAQENTFMFEDGGSGSSASDLMDAGNERSYTSGEGRSYSTHHKARTSYTDGDKESNKKNQDIESKKKESDKANSTNSVSKETSEDKGRSSSDNTYEDPNSVISFNFLHYIIQKFKFSEMVEE</sequence>
<dbReference type="RefSeq" id="WP_202241901.1">
    <property type="nucleotide sequence ID" value="NZ_JAESIY010000001.1"/>
</dbReference>
<feature type="compositionally biased region" description="Polar residues" evidence="1">
    <location>
        <begin position="102"/>
        <end position="111"/>
    </location>
</feature>
<protein>
    <submittedName>
        <fullName evidence="2">Uncharacterized protein</fullName>
    </submittedName>
</protein>
<proteinExistence type="predicted"/>
<organism evidence="2 3">
    <name type="scientific">Fulvivirga sediminis</name>
    <dbReference type="NCBI Taxonomy" id="2803949"/>
    <lineage>
        <taxon>Bacteria</taxon>
        <taxon>Pseudomonadati</taxon>
        <taxon>Bacteroidota</taxon>
        <taxon>Cytophagia</taxon>
        <taxon>Cytophagales</taxon>
        <taxon>Fulvivirgaceae</taxon>
        <taxon>Fulvivirga</taxon>
    </lineage>
</organism>
<reference evidence="2" key="1">
    <citation type="submission" date="2021-01" db="EMBL/GenBank/DDBJ databases">
        <title>Fulvivirga kasyanovii gen. nov., sp nov., a novel member of the phylum Bacteroidetes isolated from seawater in a mussel farm.</title>
        <authorList>
            <person name="Zhao L.-H."/>
            <person name="Wang Z.-J."/>
        </authorList>
    </citation>
    <scope>NUCLEOTIDE SEQUENCE</scope>
    <source>
        <strain evidence="2">2943</strain>
    </source>
</reference>
<feature type="region of interest" description="Disordered" evidence="1">
    <location>
        <begin position="25"/>
        <end position="111"/>
    </location>
</feature>
<gene>
    <name evidence="2" type="ORF">JL102_01450</name>
</gene>
<feature type="compositionally biased region" description="Basic and acidic residues" evidence="1">
    <location>
        <begin position="62"/>
        <end position="83"/>
    </location>
</feature>
<feature type="compositionally biased region" description="Polar residues" evidence="1">
    <location>
        <begin position="40"/>
        <end position="50"/>
    </location>
</feature>
<evidence type="ECO:0000313" key="3">
    <source>
        <dbReference type="Proteomes" id="UP000659388"/>
    </source>
</evidence>
<dbReference type="Proteomes" id="UP000659388">
    <property type="component" value="Unassembled WGS sequence"/>
</dbReference>
<evidence type="ECO:0000256" key="1">
    <source>
        <dbReference type="SAM" id="MobiDB-lite"/>
    </source>
</evidence>
<name>A0A937F633_9BACT</name>
<keyword evidence="3" id="KW-1185">Reference proteome</keyword>
<evidence type="ECO:0000313" key="2">
    <source>
        <dbReference type="EMBL" id="MBL3654778.1"/>
    </source>
</evidence>